<dbReference type="OrthoDB" id="4868979at2"/>
<name>A0A2T8FGQ3_9ACTN</name>
<keyword evidence="3" id="KW-1185">Reference proteome</keyword>
<dbReference type="Pfam" id="PF02559">
    <property type="entry name" value="CarD_TRCF_RID"/>
    <property type="match status" value="1"/>
</dbReference>
<dbReference type="SUPFAM" id="SSF141259">
    <property type="entry name" value="CarD-like"/>
    <property type="match status" value="1"/>
</dbReference>
<evidence type="ECO:0000313" key="3">
    <source>
        <dbReference type="Proteomes" id="UP000246018"/>
    </source>
</evidence>
<proteinExistence type="predicted"/>
<dbReference type="EMBL" id="QDGZ01000001">
    <property type="protein sequence ID" value="PVG84892.1"/>
    <property type="molecule type" value="Genomic_DNA"/>
</dbReference>
<reference evidence="2 3" key="1">
    <citation type="submission" date="2018-04" db="EMBL/GenBank/DDBJ databases">
        <title>Genome of Nocardioides gansuensis WSJ-1.</title>
        <authorList>
            <person name="Wu S."/>
            <person name="Wang G."/>
        </authorList>
    </citation>
    <scope>NUCLEOTIDE SEQUENCE [LARGE SCALE GENOMIC DNA]</scope>
    <source>
        <strain evidence="2 3">WSJ-1</strain>
    </source>
</reference>
<dbReference type="Proteomes" id="UP000246018">
    <property type="component" value="Unassembled WGS sequence"/>
</dbReference>
<evidence type="ECO:0000259" key="1">
    <source>
        <dbReference type="Pfam" id="PF02559"/>
    </source>
</evidence>
<dbReference type="InterPro" id="IPR036101">
    <property type="entry name" value="CarD-like/TRCF_RID_sf"/>
</dbReference>
<dbReference type="AlphaFoldDB" id="A0A2T8FGQ3"/>
<feature type="domain" description="CarD-like/TRCF RNAP-interacting" evidence="1">
    <location>
        <begin position="28"/>
        <end position="50"/>
    </location>
</feature>
<gene>
    <name evidence="2" type="ORF">DDE18_04085</name>
</gene>
<dbReference type="RefSeq" id="WP_116571020.1">
    <property type="nucleotide sequence ID" value="NZ_QDGZ01000001.1"/>
</dbReference>
<dbReference type="Gene3D" id="2.40.10.170">
    <property type="match status" value="1"/>
</dbReference>
<protein>
    <recommendedName>
        <fullName evidence="1">CarD-like/TRCF RNAP-interacting domain-containing protein</fullName>
    </recommendedName>
</protein>
<sequence>MTTYSAPRPRHLASSPFKAPPEQVVEQYKVGDLVSHDAHGVGRVVGMEAAAVTVDFGSRTVRVVSPYTKLELL</sequence>
<dbReference type="InterPro" id="IPR003711">
    <property type="entry name" value="CarD-like/TRCF_RID"/>
</dbReference>
<organism evidence="2 3">
    <name type="scientific">Nocardioides gansuensis</name>
    <dbReference type="NCBI Taxonomy" id="2138300"/>
    <lineage>
        <taxon>Bacteria</taxon>
        <taxon>Bacillati</taxon>
        <taxon>Actinomycetota</taxon>
        <taxon>Actinomycetes</taxon>
        <taxon>Propionibacteriales</taxon>
        <taxon>Nocardioidaceae</taxon>
        <taxon>Nocardioides</taxon>
    </lineage>
</organism>
<accession>A0A2T8FGQ3</accession>
<evidence type="ECO:0000313" key="2">
    <source>
        <dbReference type="EMBL" id="PVG84892.1"/>
    </source>
</evidence>
<comment type="caution">
    <text evidence="2">The sequence shown here is derived from an EMBL/GenBank/DDBJ whole genome shotgun (WGS) entry which is preliminary data.</text>
</comment>